<dbReference type="Proteomes" id="UP001222932">
    <property type="component" value="Unassembled WGS sequence"/>
</dbReference>
<protein>
    <recommendedName>
        <fullName evidence="8">FAD-binding FR-type domain-containing protein</fullName>
    </recommendedName>
</protein>
<evidence type="ECO:0000259" key="8">
    <source>
        <dbReference type="PROSITE" id="PS51384"/>
    </source>
</evidence>
<dbReference type="InterPro" id="IPR039261">
    <property type="entry name" value="FNR_nucleotide-bd"/>
</dbReference>
<gene>
    <name evidence="9" type="ORF">CspeluHIS016_0701440</name>
</gene>
<feature type="binding site" evidence="6">
    <location>
        <position position="199"/>
    </location>
    <ligand>
        <name>FAD</name>
        <dbReference type="ChEBI" id="CHEBI:57692"/>
    </ligand>
</feature>
<sequence>MRARLVGLGGSLSRPPLRCITVPHPSLTRTIAATSTRAITSTPARSFTPSPPRTFRPTPPARATRLLIPGTPRARRRLLAVLALIPFLAYYLNPGQPLNPQVYSDLAVTSVDKVGPAHVELVVPVSQSERAMFGRDAVIASPYGVPPRPPTSKPPSTPEDEGRIVVQHIMVKNPDLMIERAYTPVNDVATDGLIRAIVKRVRGGEVGRLVHTRKPGEMVGLRGPVATFAIVPSDYDRIIMISTGTAVAPFLQLLAKDTPGSTRYRLLQQTPSGEREDWSAKYIAPMEAKWGERLEVHRIAPGVVKREDVAAALEGAERPLVLVCLPTLLMRPLCGTLAPTLHQGPLVGLLRQMGLRPDQVWKLE</sequence>
<feature type="binding site" evidence="6">
    <location>
        <position position="182"/>
    </location>
    <ligand>
        <name>FAD</name>
        <dbReference type="ChEBI" id="CHEBI:57692"/>
    </ligand>
</feature>
<reference evidence="9" key="2">
    <citation type="submission" date="2023-06" db="EMBL/GenBank/DDBJ databases">
        <authorList>
            <person name="Kobayashi Y."/>
            <person name="Kayamori A."/>
            <person name="Aoki K."/>
            <person name="Shiwa Y."/>
            <person name="Fujita N."/>
            <person name="Sugita T."/>
            <person name="Iwasaki W."/>
            <person name="Tanaka N."/>
            <person name="Takashima M."/>
        </authorList>
    </citation>
    <scope>NUCLEOTIDE SEQUENCE</scope>
    <source>
        <strain evidence="9">HIS016</strain>
    </source>
</reference>
<keyword evidence="10" id="KW-1185">Reference proteome</keyword>
<evidence type="ECO:0000313" key="9">
    <source>
        <dbReference type="EMBL" id="GMK59129.1"/>
    </source>
</evidence>
<dbReference type="SUPFAM" id="SSF52343">
    <property type="entry name" value="Ferredoxin reductase-like, C-terminal NADP-linked domain"/>
    <property type="match status" value="1"/>
</dbReference>
<evidence type="ECO:0000256" key="5">
    <source>
        <dbReference type="ARBA" id="ARBA00023002"/>
    </source>
</evidence>
<dbReference type="InterPro" id="IPR001834">
    <property type="entry name" value="CBR-like"/>
</dbReference>
<comment type="similarity">
    <text evidence="2">Belongs to the flavoprotein pyridine nucleotide cytochrome reductase family.</text>
</comment>
<comment type="caution">
    <text evidence="9">The sequence shown here is derived from an EMBL/GenBank/DDBJ whole genome shotgun (WGS) entry which is preliminary data.</text>
</comment>
<dbReference type="PANTHER" id="PTHR19370">
    <property type="entry name" value="NADH-CYTOCHROME B5 REDUCTASE"/>
    <property type="match status" value="1"/>
</dbReference>
<evidence type="ECO:0000256" key="7">
    <source>
        <dbReference type="SAM" id="MobiDB-lite"/>
    </source>
</evidence>
<evidence type="ECO:0000256" key="6">
    <source>
        <dbReference type="PIRSR" id="PIRSR601834-1"/>
    </source>
</evidence>
<accession>A0AAD3TYE1</accession>
<dbReference type="PROSITE" id="PS51384">
    <property type="entry name" value="FAD_FR"/>
    <property type="match status" value="1"/>
</dbReference>
<feature type="binding site" evidence="6">
    <location>
        <position position="197"/>
    </location>
    <ligand>
        <name>FAD</name>
        <dbReference type="ChEBI" id="CHEBI:57692"/>
    </ligand>
</feature>
<evidence type="ECO:0000256" key="3">
    <source>
        <dbReference type="ARBA" id="ARBA00022630"/>
    </source>
</evidence>
<dbReference type="GO" id="GO:0016491">
    <property type="term" value="F:oxidoreductase activity"/>
    <property type="evidence" value="ECO:0007669"/>
    <property type="project" value="UniProtKB-KW"/>
</dbReference>
<evidence type="ECO:0000313" key="10">
    <source>
        <dbReference type="Proteomes" id="UP001222932"/>
    </source>
</evidence>
<proteinExistence type="inferred from homology"/>
<dbReference type="EMBL" id="BTCM01000007">
    <property type="protein sequence ID" value="GMK59129.1"/>
    <property type="molecule type" value="Genomic_DNA"/>
</dbReference>
<feature type="domain" description="FAD-binding FR-type" evidence="8">
    <location>
        <begin position="26"/>
        <end position="231"/>
    </location>
</feature>
<feature type="binding site" evidence="6">
    <location>
        <position position="206"/>
    </location>
    <ligand>
        <name>FAD</name>
        <dbReference type="ChEBI" id="CHEBI:57692"/>
    </ligand>
</feature>
<comment type="cofactor">
    <cofactor evidence="1 6">
        <name>FAD</name>
        <dbReference type="ChEBI" id="CHEBI:57692"/>
    </cofactor>
</comment>
<evidence type="ECO:0000256" key="1">
    <source>
        <dbReference type="ARBA" id="ARBA00001974"/>
    </source>
</evidence>
<keyword evidence="3 6" id="KW-0285">Flavoprotein</keyword>
<dbReference type="Pfam" id="PF00970">
    <property type="entry name" value="FAD_binding_6"/>
    <property type="match status" value="1"/>
</dbReference>
<reference evidence="9" key="1">
    <citation type="journal article" date="2023" name="BMC Genomics">
        <title>Chromosome-level genome assemblies of Cutaneotrichosporon spp. (Trichosporonales, Basidiomycota) reveal imbalanced evolution between nucleotide sequences and chromosome synteny.</title>
        <authorList>
            <person name="Kobayashi Y."/>
            <person name="Kayamori A."/>
            <person name="Aoki K."/>
            <person name="Shiwa Y."/>
            <person name="Matsutani M."/>
            <person name="Fujita N."/>
            <person name="Sugita T."/>
            <person name="Iwasaki W."/>
            <person name="Tanaka N."/>
            <person name="Takashima M."/>
        </authorList>
    </citation>
    <scope>NUCLEOTIDE SEQUENCE</scope>
    <source>
        <strain evidence="9">HIS016</strain>
    </source>
</reference>
<feature type="region of interest" description="Disordered" evidence="7">
    <location>
        <begin position="42"/>
        <end position="61"/>
    </location>
</feature>
<dbReference type="AlphaFoldDB" id="A0AAD3TYE1"/>
<dbReference type="PANTHER" id="PTHR19370:SF184">
    <property type="entry name" value="NADH-CYTOCHROME B5 REDUCTASE-LIKE"/>
    <property type="match status" value="1"/>
</dbReference>
<keyword evidence="5" id="KW-0560">Oxidoreductase</keyword>
<dbReference type="InterPro" id="IPR017927">
    <property type="entry name" value="FAD-bd_FR_type"/>
</dbReference>
<name>A0AAD3TYE1_9TREE</name>
<dbReference type="SUPFAM" id="SSF63380">
    <property type="entry name" value="Riboflavin synthase domain-like"/>
    <property type="match status" value="1"/>
</dbReference>
<feature type="compositionally biased region" description="Pro residues" evidence="7">
    <location>
        <begin position="49"/>
        <end position="60"/>
    </location>
</feature>
<evidence type="ECO:0000256" key="4">
    <source>
        <dbReference type="ARBA" id="ARBA00022827"/>
    </source>
</evidence>
<organism evidence="9 10">
    <name type="scientific">Cutaneotrichosporon spelunceum</name>
    <dbReference type="NCBI Taxonomy" id="1672016"/>
    <lineage>
        <taxon>Eukaryota</taxon>
        <taxon>Fungi</taxon>
        <taxon>Dikarya</taxon>
        <taxon>Basidiomycota</taxon>
        <taxon>Agaricomycotina</taxon>
        <taxon>Tremellomycetes</taxon>
        <taxon>Trichosporonales</taxon>
        <taxon>Trichosporonaceae</taxon>
        <taxon>Cutaneotrichosporon</taxon>
    </lineage>
</organism>
<dbReference type="InterPro" id="IPR008333">
    <property type="entry name" value="Cbr1-like_FAD-bd_dom"/>
</dbReference>
<feature type="binding site" evidence="6">
    <location>
        <position position="180"/>
    </location>
    <ligand>
        <name>FAD</name>
        <dbReference type="ChEBI" id="CHEBI:57692"/>
    </ligand>
</feature>
<dbReference type="Gene3D" id="2.40.30.10">
    <property type="entry name" value="Translation factors"/>
    <property type="match status" value="1"/>
</dbReference>
<evidence type="ECO:0000256" key="2">
    <source>
        <dbReference type="ARBA" id="ARBA00006105"/>
    </source>
</evidence>
<dbReference type="InterPro" id="IPR017938">
    <property type="entry name" value="Riboflavin_synthase-like_b-brl"/>
</dbReference>
<keyword evidence="4 6" id="KW-0274">FAD</keyword>